<feature type="domain" description="CULT" evidence="15">
    <location>
        <begin position="295"/>
        <end position="400"/>
    </location>
</feature>
<keyword evidence="17" id="KW-1185">Reference proteome</keyword>
<dbReference type="FunFam" id="2.170.150.20:FF:000007">
    <property type="entry name" value="Protein cereblon"/>
    <property type="match status" value="1"/>
</dbReference>
<evidence type="ECO:0000256" key="1">
    <source>
        <dbReference type="ARBA" id="ARBA00004123"/>
    </source>
</evidence>
<dbReference type="Gene3D" id="2.170.150.20">
    <property type="entry name" value="Peptide methionine sulfoxide reductase"/>
    <property type="match status" value="1"/>
</dbReference>
<evidence type="ECO:0000256" key="13">
    <source>
        <dbReference type="SAM" id="MobiDB-lite"/>
    </source>
</evidence>
<keyword evidence="5" id="KW-0479">Metal-binding</keyword>
<dbReference type="InterPro" id="IPR034750">
    <property type="entry name" value="CULT"/>
</dbReference>
<evidence type="ECO:0000313" key="17">
    <source>
        <dbReference type="Proteomes" id="UP001154078"/>
    </source>
</evidence>
<dbReference type="Gene3D" id="1.20.58.1480">
    <property type="match status" value="1"/>
</dbReference>
<dbReference type="Gene3D" id="2.30.130.40">
    <property type="entry name" value="LON domain-like"/>
    <property type="match status" value="1"/>
</dbReference>
<proteinExistence type="inferred from homology"/>
<feature type="domain" description="Lon N-terminal" evidence="14">
    <location>
        <begin position="72"/>
        <end position="296"/>
    </location>
</feature>
<evidence type="ECO:0000256" key="5">
    <source>
        <dbReference type="ARBA" id="ARBA00022723"/>
    </source>
</evidence>
<keyword evidence="6" id="KW-0833">Ubl conjugation pathway</keyword>
<evidence type="ECO:0000256" key="2">
    <source>
        <dbReference type="ARBA" id="ARBA00004906"/>
    </source>
</evidence>
<evidence type="ECO:0000256" key="11">
    <source>
        <dbReference type="ARBA" id="ARBA00046075"/>
    </source>
</evidence>
<feature type="compositionally biased region" description="Acidic residues" evidence="13">
    <location>
        <begin position="25"/>
        <end position="37"/>
    </location>
</feature>
<keyword evidence="7" id="KW-0862">Zinc</keyword>
<dbReference type="Pfam" id="PF03226">
    <property type="entry name" value="Yippee-Mis18"/>
    <property type="match status" value="1"/>
</dbReference>
<comment type="function">
    <text evidence="11">Substrate recognition component of a DCX (DDB1-CUL4-X-box) E3 protein ligase complex that mediates the ubiquitination and subsequent proteasomal degradation of target proteins. Has an essential role in mediating growth by negatively regulating insulin signaling. It also has a role in maintaining presynaptic function in the neuromuscular junction synapses of third-instar larvae.</text>
</comment>
<name>A0A9P0FB98_BRAAE</name>
<evidence type="ECO:0000256" key="4">
    <source>
        <dbReference type="ARBA" id="ARBA00014394"/>
    </source>
</evidence>
<evidence type="ECO:0000259" key="15">
    <source>
        <dbReference type="PROSITE" id="PS51788"/>
    </source>
</evidence>
<feature type="region of interest" description="Disordered" evidence="13">
    <location>
        <begin position="1"/>
        <end position="44"/>
    </location>
</feature>
<organism evidence="16 17">
    <name type="scientific">Brassicogethes aeneus</name>
    <name type="common">Rape pollen beetle</name>
    <name type="synonym">Meligethes aeneus</name>
    <dbReference type="NCBI Taxonomy" id="1431903"/>
    <lineage>
        <taxon>Eukaryota</taxon>
        <taxon>Metazoa</taxon>
        <taxon>Ecdysozoa</taxon>
        <taxon>Arthropoda</taxon>
        <taxon>Hexapoda</taxon>
        <taxon>Insecta</taxon>
        <taxon>Pterygota</taxon>
        <taxon>Neoptera</taxon>
        <taxon>Endopterygota</taxon>
        <taxon>Coleoptera</taxon>
        <taxon>Polyphaga</taxon>
        <taxon>Cucujiformia</taxon>
        <taxon>Nitidulidae</taxon>
        <taxon>Meligethinae</taxon>
        <taxon>Brassicogethes</taxon>
    </lineage>
</organism>
<evidence type="ECO:0000256" key="3">
    <source>
        <dbReference type="ARBA" id="ARBA00005293"/>
    </source>
</evidence>
<dbReference type="PROSITE" id="PS51788">
    <property type="entry name" value="CULT"/>
    <property type="match status" value="1"/>
</dbReference>
<comment type="subunit">
    <text evidence="12">Likely a component of a DCX (DDB1-CUL4-X-box) protein ligase complex. May interact with pic/DDB1.</text>
</comment>
<dbReference type="SUPFAM" id="SSF88697">
    <property type="entry name" value="PUA domain-like"/>
    <property type="match status" value="1"/>
</dbReference>
<evidence type="ECO:0000256" key="9">
    <source>
        <dbReference type="ARBA" id="ARBA00023242"/>
    </source>
</evidence>
<evidence type="ECO:0000256" key="10">
    <source>
        <dbReference type="ARBA" id="ARBA00030079"/>
    </source>
</evidence>
<dbReference type="Proteomes" id="UP001154078">
    <property type="component" value="Chromosome 10"/>
</dbReference>
<evidence type="ECO:0000256" key="6">
    <source>
        <dbReference type="ARBA" id="ARBA00022786"/>
    </source>
</evidence>
<evidence type="ECO:0000256" key="7">
    <source>
        <dbReference type="ARBA" id="ARBA00022833"/>
    </source>
</evidence>
<dbReference type="EMBL" id="OV121141">
    <property type="protein sequence ID" value="CAH0549006.1"/>
    <property type="molecule type" value="Genomic_DNA"/>
</dbReference>
<evidence type="ECO:0000256" key="12">
    <source>
        <dbReference type="ARBA" id="ARBA00046796"/>
    </source>
</evidence>
<dbReference type="InterPro" id="IPR015947">
    <property type="entry name" value="PUA-like_sf"/>
</dbReference>
<dbReference type="OrthoDB" id="267517at2759"/>
<comment type="similarity">
    <text evidence="3">Belongs to the CRBN family.</text>
</comment>
<accession>A0A9P0FB98</accession>
<dbReference type="CDD" id="cd15777">
    <property type="entry name" value="CRBN_C_like"/>
    <property type="match status" value="1"/>
</dbReference>
<feature type="compositionally biased region" description="Acidic residues" evidence="13">
    <location>
        <begin position="1"/>
        <end position="14"/>
    </location>
</feature>
<evidence type="ECO:0000256" key="8">
    <source>
        <dbReference type="ARBA" id="ARBA00022843"/>
    </source>
</evidence>
<comment type="pathway">
    <text evidence="2">Protein modification; protein ubiquitination.</text>
</comment>
<protein>
    <recommendedName>
        <fullName evidence="4">Protein cereblon</fullName>
    </recommendedName>
    <alternativeName>
        <fullName evidence="10">Protein ohgata</fullName>
    </alternativeName>
</protein>
<dbReference type="AlphaFoldDB" id="A0A9P0FB98"/>
<keyword evidence="9" id="KW-0539">Nucleus</keyword>
<dbReference type="InterPro" id="IPR046336">
    <property type="entry name" value="Lon_prtase_N_sf"/>
</dbReference>
<keyword evidence="8" id="KW-0832">Ubl conjugation</keyword>
<gene>
    <name evidence="16" type="ORF">MELIAE_LOCUS2320</name>
</gene>
<evidence type="ECO:0000313" key="16">
    <source>
        <dbReference type="EMBL" id="CAH0549006.1"/>
    </source>
</evidence>
<dbReference type="Pfam" id="PF02190">
    <property type="entry name" value="LON_substr_bdg"/>
    <property type="match status" value="1"/>
</dbReference>
<comment type="subcellular location">
    <subcellularLocation>
        <location evidence="1">Nucleus</location>
    </subcellularLocation>
</comment>
<sequence>MSSAEDENDNYEEIENGHISSESNFTDEEDTSDEPNENSEGYFNTDLPVAHRYLGKLNNTSKYTVYDDGEILEILAIHTNTLVFPGFTLPLIMNNHFENTVILSYIQKSKSIALIAADAYYKKIYTHGTILEIFEHNTKNGVLNLKARGRQRFRLVPGSEIKNLAGRLQMIQVQALGERPINSPLMDTQMLTLKSKRGYTSQNFRYFTKLDKYRSFHLAQYPFPKYVYDNYEIARPVEIVLSALSNYEYLPKDPVQLSYWFPQNYQLNHEERLYFMSADSTLERLKLACKLLKRLRHICCKKCGETISNPSKVFSMSKDGIQSNYVNPGGHVYETVTVSEAEHFSLIGSPSKQFSWFPGYAWTIMQCSHCCGHLGWKFSSSHLKPKVFYGLANNGYKIEVAEHPDDFAHFEHEELHGDLGDDSITYTDGFYWRRHNYV</sequence>
<evidence type="ECO:0000259" key="14">
    <source>
        <dbReference type="PROSITE" id="PS51787"/>
    </source>
</evidence>
<dbReference type="PROSITE" id="PS51787">
    <property type="entry name" value="LON_N"/>
    <property type="match status" value="1"/>
</dbReference>
<dbReference type="SMART" id="SM00464">
    <property type="entry name" value="LON"/>
    <property type="match status" value="1"/>
</dbReference>
<dbReference type="InterPro" id="IPR003111">
    <property type="entry name" value="Lon_prtase_N"/>
</dbReference>
<dbReference type="InterPro" id="IPR004910">
    <property type="entry name" value="Yippee/Mis18/Cereblon"/>
</dbReference>
<reference evidence="16" key="1">
    <citation type="submission" date="2021-12" db="EMBL/GenBank/DDBJ databases">
        <authorList>
            <person name="King R."/>
        </authorList>
    </citation>
    <scope>NUCLEOTIDE SEQUENCE</scope>
</reference>